<evidence type="ECO:0000256" key="4">
    <source>
        <dbReference type="SAM" id="SignalP"/>
    </source>
</evidence>
<dbReference type="STRING" id="1072685.IX83_02910"/>
<gene>
    <name evidence="8" type="ORF">IX83_02910</name>
</gene>
<dbReference type="InterPro" id="IPR005565">
    <property type="entry name" value="Hemolysn_activator_HlyB_C"/>
</dbReference>
<proteinExistence type="predicted"/>
<evidence type="ECO:0000259" key="7">
    <source>
        <dbReference type="Pfam" id="PF17287"/>
    </source>
</evidence>
<evidence type="ECO:0000256" key="3">
    <source>
        <dbReference type="ARBA" id="ARBA00023237"/>
    </source>
</evidence>
<feature type="chain" id="PRO_5001718100" description="POTRA domain-containing protein" evidence="4">
    <location>
        <begin position="24"/>
        <end position="587"/>
    </location>
</feature>
<evidence type="ECO:0000256" key="1">
    <source>
        <dbReference type="ARBA" id="ARBA00022452"/>
    </source>
</evidence>
<dbReference type="PIRSF" id="PIRSF029745">
    <property type="entry name" value="FhaC"/>
    <property type="match status" value="1"/>
</dbReference>
<keyword evidence="9" id="KW-1185">Reference proteome</keyword>
<evidence type="ECO:0008006" key="10">
    <source>
        <dbReference type="Google" id="ProtNLM"/>
    </source>
</evidence>
<evidence type="ECO:0000259" key="5">
    <source>
        <dbReference type="Pfam" id="PF03865"/>
    </source>
</evidence>
<dbReference type="OrthoDB" id="290122at2"/>
<dbReference type="Gene3D" id="2.40.160.50">
    <property type="entry name" value="membrane protein fhac: a member of the omp85/tpsb transporter family"/>
    <property type="match status" value="1"/>
</dbReference>
<feature type="domain" description="Polypeptide-transport-associated ShlB-type" evidence="6">
    <location>
        <begin position="86"/>
        <end position="165"/>
    </location>
</feature>
<dbReference type="KEGG" id="bpsi:IX83_02910"/>
<dbReference type="GO" id="GO:0098046">
    <property type="term" value="C:type V protein secretion system complex"/>
    <property type="evidence" value="ECO:0007669"/>
    <property type="project" value="TreeGrafter"/>
</dbReference>
<name>A0A077DG26_9BURK</name>
<accession>A0A077DG26</accession>
<dbReference type="PANTHER" id="PTHR34597">
    <property type="entry name" value="SLR1661 PROTEIN"/>
    <property type="match status" value="1"/>
</dbReference>
<dbReference type="eggNOG" id="COG2831">
    <property type="taxonomic scope" value="Bacteria"/>
</dbReference>
<dbReference type="InterPro" id="IPR027282">
    <property type="entry name" value="TPS"/>
</dbReference>
<protein>
    <recommendedName>
        <fullName evidence="10">POTRA domain-containing protein</fullName>
    </recommendedName>
</protein>
<evidence type="ECO:0000256" key="2">
    <source>
        <dbReference type="ARBA" id="ARBA00022692"/>
    </source>
</evidence>
<evidence type="ECO:0000313" key="9">
    <source>
        <dbReference type="Proteomes" id="UP000028945"/>
    </source>
</evidence>
<dbReference type="EMBL" id="CP009238">
    <property type="protein sequence ID" value="AIL32402.1"/>
    <property type="molecule type" value="Genomic_DNA"/>
</dbReference>
<dbReference type="Pfam" id="PF17287">
    <property type="entry name" value="POTRA_3"/>
    <property type="match status" value="1"/>
</dbReference>
<keyword evidence="1" id="KW-1134">Transmembrane beta strand</keyword>
<dbReference type="InterPro" id="IPR051544">
    <property type="entry name" value="TPS_OM_transporter"/>
</dbReference>
<keyword evidence="2" id="KW-0812">Transmembrane</keyword>
<feature type="domain" description="ShlB POTRA" evidence="7">
    <location>
        <begin position="183"/>
        <end position="226"/>
    </location>
</feature>
<dbReference type="RefSeq" id="WP_038498965.1">
    <property type="nucleotide sequence ID" value="NZ_AFWK01000027.1"/>
</dbReference>
<evidence type="ECO:0000313" key="8">
    <source>
        <dbReference type="EMBL" id="AIL32402.1"/>
    </source>
</evidence>
<feature type="domain" description="Haemolysin activator HlyB C-terminal" evidence="5">
    <location>
        <begin position="231"/>
        <end position="547"/>
    </location>
</feature>
<organism evidence="8 9">
    <name type="scientific">Basilea psittacipulmonis DSM 24701</name>
    <dbReference type="NCBI Taxonomy" id="1072685"/>
    <lineage>
        <taxon>Bacteria</taxon>
        <taxon>Pseudomonadati</taxon>
        <taxon>Pseudomonadota</taxon>
        <taxon>Betaproteobacteria</taxon>
        <taxon>Burkholderiales</taxon>
        <taxon>Alcaligenaceae</taxon>
        <taxon>Basilea</taxon>
    </lineage>
</organism>
<evidence type="ECO:0000259" key="6">
    <source>
        <dbReference type="Pfam" id="PF08479"/>
    </source>
</evidence>
<keyword evidence="1" id="KW-0472">Membrane</keyword>
<dbReference type="Proteomes" id="UP000028945">
    <property type="component" value="Chromosome"/>
</dbReference>
<dbReference type="Pfam" id="PF03865">
    <property type="entry name" value="ShlB"/>
    <property type="match status" value="1"/>
</dbReference>
<dbReference type="GO" id="GO:0008320">
    <property type="term" value="F:protein transmembrane transporter activity"/>
    <property type="evidence" value="ECO:0007669"/>
    <property type="project" value="TreeGrafter"/>
</dbReference>
<keyword evidence="3" id="KW-0998">Cell outer membrane</keyword>
<reference evidence="8 9" key="1">
    <citation type="journal article" date="2014" name="BMC Genomics">
        <title>A genomic perspective on a new bacterial genus and species from the Alcaligenaceae family, Basilea psittacipulmonis.</title>
        <authorList>
            <person name="Whiteson K.L."/>
            <person name="Hernandez D."/>
            <person name="Lazarevic V."/>
            <person name="Gaia N."/>
            <person name="Farinelli L."/>
            <person name="Francois P."/>
            <person name="Pilo P."/>
            <person name="Frey J."/>
            <person name="Schrenzel J."/>
        </authorList>
    </citation>
    <scope>NUCLEOTIDE SEQUENCE [LARGE SCALE GENOMIC DNA]</scope>
    <source>
        <strain evidence="8 9">DSM 24701</strain>
    </source>
</reference>
<keyword evidence="4" id="KW-0732">Signal</keyword>
<sequence length="587" mass="66198">MATSSQHMILGAILAIYSGYAVAANPPEPPPIPAAADLDRQAAEHEKQAMQTQEAIRQQLIKDPKVTVEVEQPKSSPLVLNESPCFPIDEVLLVGQDSAHFQFALKKALKELNFQPGVCLGIKGLTILGAAIQNQAIAKGFLVARVNLIPQNLKSRRVSYEIVPGKIHEIIYRTTNWNGRQSEKRLDSLSALPSQSGDFLNIRDIEQSLENIKRLSNQDVDIQILPSVLPGMSDILYERKTKFPVMGVLTASNAGSKGTGLYQGSASLLFQNTLGLNDLLYLSYVSDLGGKELDIPPTGTKSYAFSFSMPYRNWLFSLNAYRSEFHQVFKGLNDYYDYHGWSNVKDLSASYMIYRDAVRKLNVSGKIWQRSSSSYINDAELTVQRRRTSGFTLSLEDREYWGESIFSGKVSYKQGMRWFGAEPVSDEISNSGTGRMRQILLTLNWLQPFVVAKQRFYFDTHLEGQYSFTRVFAQDKFSMGDRLTVRGFSNEMTLSAEHALLSKNTIYYQYYGNHQLYLGLDYGKLWGPSTKEILGDELMGAAVGLKGAVNIWHTQWQYDAFVGKSLKQPQYYPRNNYVIFFSTSLIF</sequence>
<dbReference type="AlphaFoldDB" id="A0A077DG26"/>
<dbReference type="InterPro" id="IPR013686">
    <property type="entry name" value="Polypept-transport_assoc_ShlB"/>
</dbReference>
<dbReference type="Pfam" id="PF08479">
    <property type="entry name" value="POTRA_2"/>
    <property type="match status" value="1"/>
</dbReference>
<dbReference type="PANTHER" id="PTHR34597:SF3">
    <property type="entry name" value="OUTER MEMBRANE TRANSPORTER CDIB"/>
    <property type="match status" value="1"/>
</dbReference>
<dbReference type="GO" id="GO:0046819">
    <property type="term" value="P:protein secretion by the type V secretion system"/>
    <property type="evidence" value="ECO:0007669"/>
    <property type="project" value="TreeGrafter"/>
</dbReference>
<dbReference type="HOGENOM" id="CLU_020581_2_0_4"/>
<feature type="signal peptide" evidence="4">
    <location>
        <begin position="1"/>
        <end position="23"/>
    </location>
</feature>
<dbReference type="InterPro" id="IPR035251">
    <property type="entry name" value="ShlB_POTRA"/>
</dbReference>